<dbReference type="PROSITE" id="PS51257">
    <property type="entry name" value="PROKAR_LIPOPROTEIN"/>
    <property type="match status" value="1"/>
</dbReference>
<keyword evidence="3 5" id="KW-0732">Signal</keyword>
<gene>
    <name evidence="7" type="ORF">ETU37_22515</name>
</gene>
<reference evidence="7 8" key="1">
    <citation type="submission" date="2019-01" db="EMBL/GenBank/DDBJ databases">
        <title>Nocardioides guangzhouensis sp. nov., an actinobacterium isolated from soil.</title>
        <authorList>
            <person name="Fu Y."/>
            <person name="Cai Y."/>
            <person name="Lin Z."/>
            <person name="Chen P."/>
        </authorList>
    </citation>
    <scope>NUCLEOTIDE SEQUENCE [LARGE SCALE GENOMIC DNA]</scope>
    <source>
        <strain evidence="7 8">NBRC 105384</strain>
    </source>
</reference>
<feature type="domain" description="Leucine-binding protein" evidence="6">
    <location>
        <begin position="43"/>
        <end position="390"/>
    </location>
</feature>
<dbReference type="Pfam" id="PF13458">
    <property type="entry name" value="Peripla_BP_6"/>
    <property type="match status" value="1"/>
</dbReference>
<name>A0A4Q5IUJ4_9ACTN</name>
<proteinExistence type="inferred from homology"/>
<dbReference type="CDD" id="cd06338">
    <property type="entry name" value="PBP1_ABC_ligand_binding-like"/>
    <property type="match status" value="1"/>
</dbReference>
<comment type="caution">
    <text evidence="7">The sequence shown here is derived from an EMBL/GenBank/DDBJ whole genome shotgun (WGS) entry which is preliminary data.</text>
</comment>
<evidence type="ECO:0000256" key="4">
    <source>
        <dbReference type="ARBA" id="ARBA00022970"/>
    </source>
</evidence>
<protein>
    <submittedName>
        <fullName evidence="7">ABC transporter substrate-binding protein</fullName>
    </submittedName>
</protein>
<sequence length="415" mass="43927">MSQLSTRRGWKAAALGGALVLALAACGGGSSGDGDGGEQSSEPIKIGTSLPLTGEFSQPGQAAKEGYEVWQKMINDEGGLLGRQVELVVKDDASNQNTIVADYNALISQDKVDLLLGTFSSLLNLPASSVAERNQMLYVEPAGGSPEIFSRGYQYLFFAQQATADKQGKVFAEWVASLPEDQRPKTAAYPTLDDPFAGPVVDGIRAMLEPAGVETVYQETYAIDTKNFDTIVNAMKNADPDLVVNGAQFEDGIGMTRSMLKAGFTPDMFFQTNAPSFGDQFTEGIGEENTEGIIYAVSHSPEADTPGNAEFVKKYEEMFGTSAVPEDAADAFAAAQVLQAAVEAVGSIDDQQALADWLHANEVETILGPLSWDETGAPQGEFLIGQWQDGKAEIVLPEDAATAEIEAGWSPGGAG</sequence>
<evidence type="ECO:0000256" key="1">
    <source>
        <dbReference type="ARBA" id="ARBA00010062"/>
    </source>
</evidence>
<dbReference type="SUPFAM" id="SSF53822">
    <property type="entry name" value="Periplasmic binding protein-like I"/>
    <property type="match status" value="1"/>
</dbReference>
<evidence type="ECO:0000256" key="5">
    <source>
        <dbReference type="SAM" id="SignalP"/>
    </source>
</evidence>
<keyword evidence="2" id="KW-0813">Transport</keyword>
<dbReference type="Gene3D" id="3.40.50.2300">
    <property type="match status" value="2"/>
</dbReference>
<dbReference type="InterPro" id="IPR028082">
    <property type="entry name" value="Peripla_BP_I"/>
</dbReference>
<dbReference type="AlphaFoldDB" id="A0A4Q5IUJ4"/>
<dbReference type="Proteomes" id="UP000291189">
    <property type="component" value="Unassembled WGS sequence"/>
</dbReference>
<evidence type="ECO:0000313" key="7">
    <source>
        <dbReference type="EMBL" id="RYU08838.1"/>
    </source>
</evidence>
<dbReference type="PANTHER" id="PTHR30483:SF6">
    <property type="entry name" value="PERIPLASMIC BINDING PROTEIN OF ABC TRANSPORTER FOR NATURAL AMINO ACIDS"/>
    <property type="match status" value="1"/>
</dbReference>
<feature type="signal peptide" evidence="5">
    <location>
        <begin position="1"/>
        <end position="24"/>
    </location>
</feature>
<dbReference type="EMBL" id="SDPU01000037">
    <property type="protein sequence ID" value="RYU08838.1"/>
    <property type="molecule type" value="Genomic_DNA"/>
</dbReference>
<dbReference type="InterPro" id="IPR000709">
    <property type="entry name" value="Leu_Ile_Val-bd"/>
</dbReference>
<organism evidence="7 8">
    <name type="scientific">Nocardioides iriomotensis</name>
    <dbReference type="NCBI Taxonomy" id="715784"/>
    <lineage>
        <taxon>Bacteria</taxon>
        <taxon>Bacillati</taxon>
        <taxon>Actinomycetota</taxon>
        <taxon>Actinomycetes</taxon>
        <taxon>Propionibacteriales</taxon>
        <taxon>Nocardioidaceae</taxon>
        <taxon>Nocardioides</taxon>
    </lineage>
</organism>
<dbReference type="PRINTS" id="PR00337">
    <property type="entry name" value="LEUILEVALBP"/>
</dbReference>
<accession>A0A4Q5IUJ4</accession>
<keyword evidence="8" id="KW-1185">Reference proteome</keyword>
<dbReference type="PANTHER" id="PTHR30483">
    <property type="entry name" value="LEUCINE-SPECIFIC-BINDING PROTEIN"/>
    <property type="match status" value="1"/>
</dbReference>
<evidence type="ECO:0000313" key="8">
    <source>
        <dbReference type="Proteomes" id="UP000291189"/>
    </source>
</evidence>
<feature type="chain" id="PRO_5039034337" evidence="5">
    <location>
        <begin position="25"/>
        <end position="415"/>
    </location>
</feature>
<evidence type="ECO:0000256" key="2">
    <source>
        <dbReference type="ARBA" id="ARBA00022448"/>
    </source>
</evidence>
<keyword evidence="4" id="KW-0029">Amino-acid transport</keyword>
<dbReference type="InterPro" id="IPR028081">
    <property type="entry name" value="Leu-bd"/>
</dbReference>
<evidence type="ECO:0000259" key="6">
    <source>
        <dbReference type="Pfam" id="PF13458"/>
    </source>
</evidence>
<comment type="similarity">
    <text evidence="1">Belongs to the leucine-binding protein family.</text>
</comment>
<dbReference type="InterPro" id="IPR051010">
    <property type="entry name" value="BCAA_transport"/>
</dbReference>
<dbReference type="OrthoDB" id="7337537at2"/>
<dbReference type="RefSeq" id="WP_129989668.1">
    <property type="nucleotide sequence ID" value="NZ_SDPU01000037.1"/>
</dbReference>
<evidence type="ECO:0000256" key="3">
    <source>
        <dbReference type="ARBA" id="ARBA00022729"/>
    </source>
</evidence>
<dbReference type="GO" id="GO:0006865">
    <property type="term" value="P:amino acid transport"/>
    <property type="evidence" value="ECO:0007669"/>
    <property type="project" value="UniProtKB-KW"/>
</dbReference>